<name>A0A537K2E5_9BACT</name>
<reference evidence="6 7" key="1">
    <citation type="journal article" date="2019" name="Nat. Microbiol.">
        <title>Mediterranean grassland soil C-N compound turnover is dependent on rainfall and depth, and is mediated by genomically divergent microorganisms.</title>
        <authorList>
            <person name="Diamond S."/>
            <person name="Andeer P.F."/>
            <person name="Li Z."/>
            <person name="Crits-Christoph A."/>
            <person name="Burstein D."/>
            <person name="Anantharaman K."/>
            <person name="Lane K.R."/>
            <person name="Thomas B.C."/>
            <person name="Pan C."/>
            <person name="Northen T.R."/>
            <person name="Banfield J.F."/>
        </authorList>
    </citation>
    <scope>NUCLEOTIDE SEQUENCE [LARGE SCALE GENOMIC DNA]</scope>
    <source>
        <strain evidence="6">NP_3</strain>
    </source>
</reference>
<evidence type="ECO:0000259" key="5">
    <source>
        <dbReference type="Pfam" id="PF16575"/>
    </source>
</evidence>
<keyword evidence="4" id="KW-0067">ATP-binding</keyword>
<keyword evidence="1" id="KW-0808">Transferase</keyword>
<dbReference type="Pfam" id="PF16575">
    <property type="entry name" value="CLP1_P"/>
    <property type="match status" value="1"/>
</dbReference>
<evidence type="ECO:0000256" key="2">
    <source>
        <dbReference type="ARBA" id="ARBA00022741"/>
    </source>
</evidence>
<dbReference type="InterPro" id="IPR045116">
    <property type="entry name" value="Clp1/Grc3"/>
</dbReference>
<dbReference type="EMBL" id="VBAK01000117">
    <property type="protein sequence ID" value="TMI89930.1"/>
    <property type="molecule type" value="Genomic_DNA"/>
</dbReference>
<dbReference type="Proteomes" id="UP000318509">
    <property type="component" value="Unassembled WGS sequence"/>
</dbReference>
<feature type="domain" description="Clp1 P-loop" evidence="5">
    <location>
        <begin position="24"/>
        <end position="200"/>
    </location>
</feature>
<dbReference type="GO" id="GO:0005524">
    <property type="term" value="F:ATP binding"/>
    <property type="evidence" value="ECO:0007669"/>
    <property type="project" value="UniProtKB-KW"/>
</dbReference>
<dbReference type="GO" id="GO:0006396">
    <property type="term" value="P:RNA processing"/>
    <property type="evidence" value="ECO:0007669"/>
    <property type="project" value="InterPro"/>
</dbReference>
<accession>A0A537K2E5</accession>
<dbReference type="SUPFAM" id="SSF52540">
    <property type="entry name" value="P-loop containing nucleoside triphosphate hydrolases"/>
    <property type="match status" value="1"/>
</dbReference>
<evidence type="ECO:0000313" key="6">
    <source>
        <dbReference type="EMBL" id="TMI89930.1"/>
    </source>
</evidence>
<gene>
    <name evidence="6" type="ORF">E6H00_08495</name>
</gene>
<evidence type="ECO:0000256" key="4">
    <source>
        <dbReference type="ARBA" id="ARBA00022840"/>
    </source>
</evidence>
<dbReference type="GO" id="GO:0051731">
    <property type="term" value="F:polynucleotide 5'-hydroxyl-kinase activity"/>
    <property type="evidence" value="ECO:0007669"/>
    <property type="project" value="InterPro"/>
</dbReference>
<keyword evidence="2" id="KW-0547">Nucleotide-binding</keyword>
<sequence length="302" mass="32585">MDGALRQHTIEAILDVPGVVVMLGPVDVGKTTTATEIANAAVQARLRTVVVDADPGQSDIGPPATVGLAVVRRPVRTMDRLTPAAAFFVGDTSVEGVSRYVVEGTVRSVAWARDRAEVVVVDTTGWVEGPAAVAAKVDKFRRITPQHVVALQWRGEVEPILARLPSGIIVHRVSPSPRVRTRSRDVRRATRAMRFRRYFAQARPHTLDLTALPVGRPVLHYGRAIPQSQMLAEISRASLRHLLVGLADRDGWLVAMGSVVGMAPTRQTATVVAPVSSLTGVRTLQWGVLRVAPSGHEEGRLS</sequence>
<evidence type="ECO:0000256" key="3">
    <source>
        <dbReference type="ARBA" id="ARBA00022777"/>
    </source>
</evidence>
<dbReference type="PANTHER" id="PTHR12755:SF3">
    <property type="entry name" value="POLYNUCLEOTIDE 5'-HYDROXYL-KINASE NOL9"/>
    <property type="match status" value="1"/>
</dbReference>
<dbReference type="PANTHER" id="PTHR12755">
    <property type="entry name" value="CLEAVAGE/POLYADENYLATION FACTOR IA SUBUNIT CLP1P"/>
    <property type="match status" value="1"/>
</dbReference>
<dbReference type="InterPro" id="IPR032319">
    <property type="entry name" value="CLP1_P"/>
</dbReference>
<comment type="caution">
    <text evidence="6">The sequence shown here is derived from an EMBL/GenBank/DDBJ whole genome shotgun (WGS) entry which is preliminary data.</text>
</comment>
<proteinExistence type="predicted"/>
<dbReference type="InterPro" id="IPR027417">
    <property type="entry name" value="P-loop_NTPase"/>
</dbReference>
<evidence type="ECO:0000313" key="7">
    <source>
        <dbReference type="Proteomes" id="UP000318509"/>
    </source>
</evidence>
<dbReference type="AlphaFoldDB" id="A0A537K2E5"/>
<evidence type="ECO:0000256" key="1">
    <source>
        <dbReference type="ARBA" id="ARBA00022679"/>
    </source>
</evidence>
<protein>
    <recommendedName>
        <fullName evidence="5">Clp1 P-loop domain-containing protein</fullName>
    </recommendedName>
</protein>
<keyword evidence="3" id="KW-0418">Kinase</keyword>
<dbReference type="Gene3D" id="3.40.50.300">
    <property type="entry name" value="P-loop containing nucleotide triphosphate hydrolases"/>
    <property type="match status" value="1"/>
</dbReference>
<organism evidence="6 7">
    <name type="scientific">Candidatus Segetimicrobium genomatis</name>
    <dbReference type="NCBI Taxonomy" id="2569760"/>
    <lineage>
        <taxon>Bacteria</taxon>
        <taxon>Bacillati</taxon>
        <taxon>Candidatus Sysuimicrobiota</taxon>
        <taxon>Candidatus Sysuimicrobiia</taxon>
        <taxon>Candidatus Sysuimicrobiales</taxon>
        <taxon>Candidatus Segetimicrobiaceae</taxon>
        <taxon>Candidatus Segetimicrobium</taxon>
    </lineage>
</organism>